<keyword evidence="5" id="KW-1185">Reference proteome</keyword>
<feature type="domain" description="Protein kinase" evidence="3">
    <location>
        <begin position="34"/>
        <end position="318"/>
    </location>
</feature>
<dbReference type="PANTHER" id="PTHR12984:SF6">
    <property type="entry name" value="SCY1-LIKE PROTEIN 2"/>
    <property type="match status" value="1"/>
</dbReference>
<name>A0ABM1ZM06_AEDAL</name>
<dbReference type="GeneID" id="109431423"/>
<dbReference type="SMART" id="SM00220">
    <property type="entry name" value="S_TKc"/>
    <property type="match status" value="1"/>
</dbReference>
<dbReference type="PANTHER" id="PTHR12984">
    <property type="entry name" value="SCY1-RELATED S/T PROTEIN KINASE-LIKE"/>
    <property type="match status" value="1"/>
</dbReference>
<dbReference type="PROSITE" id="PS50011">
    <property type="entry name" value="PROTEIN_KINASE_DOM"/>
    <property type="match status" value="1"/>
</dbReference>
<evidence type="ECO:0000256" key="1">
    <source>
        <dbReference type="ARBA" id="ARBA00038349"/>
    </source>
</evidence>
<dbReference type="InterPro" id="IPR000719">
    <property type="entry name" value="Prot_kinase_dom"/>
</dbReference>
<dbReference type="InterPro" id="IPR011009">
    <property type="entry name" value="Kinase-like_dom_sf"/>
</dbReference>
<dbReference type="SUPFAM" id="SSF48371">
    <property type="entry name" value="ARM repeat"/>
    <property type="match status" value="1"/>
</dbReference>
<comment type="similarity">
    <text evidence="1">Belongs to the protein kinase superfamily.</text>
</comment>
<feature type="region of interest" description="Disordered" evidence="2">
    <location>
        <begin position="760"/>
        <end position="780"/>
    </location>
</feature>
<dbReference type="EnsemblMetazoa" id="AALFPA23_019773.R29112">
    <property type="protein sequence ID" value="AALFPA23_019773.P29112"/>
    <property type="gene ID" value="AALFPA23_019773"/>
</dbReference>
<proteinExistence type="inferred from homology"/>
<evidence type="ECO:0000313" key="4">
    <source>
        <dbReference type="EnsemblMetazoa" id="AALFPA23_019773.P29112"/>
    </source>
</evidence>
<dbReference type="Gene3D" id="1.10.510.10">
    <property type="entry name" value="Transferase(Phosphotransferase) domain 1"/>
    <property type="match status" value="1"/>
</dbReference>
<dbReference type="InterPro" id="IPR011989">
    <property type="entry name" value="ARM-like"/>
</dbReference>
<evidence type="ECO:0000259" key="3">
    <source>
        <dbReference type="PROSITE" id="PS50011"/>
    </source>
</evidence>
<dbReference type="InterPro" id="IPR016024">
    <property type="entry name" value="ARM-type_fold"/>
</dbReference>
<dbReference type="SUPFAM" id="SSF56112">
    <property type="entry name" value="Protein kinase-like (PK-like)"/>
    <property type="match status" value="1"/>
</dbReference>
<evidence type="ECO:0000256" key="2">
    <source>
        <dbReference type="SAM" id="MobiDB-lite"/>
    </source>
</evidence>
<organism evidence="4 5">
    <name type="scientific">Aedes albopictus</name>
    <name type="common">Asian tiger mosquito</name>
    <name type="synonym">Stegomyia albopicta</name>
    <dbReference type="NCBI Taxonomy" id="7160"/>
    <lineage>
        <taxon>Eukaryota</taxon>
        <taxon>Metazoa</taxon>
        <taxon>Ecdysozoa</taxon>
        <taxon>Arthropoda</taxon>
        <taxon>Hexapoda</taxon>
        <taxon>Insecta</taxon>
        <taxon>Pterygota</taxon>
        <taxon>Neoptera</taxon>
        <taxon>Endopterygota</taxon>
        <taxon>Diptera</taxon>
        <taxon>Nematocera</taxon>
        <taxon>Culicoidea</taxon>
        <taxon>Culicidae</taxon>
        <taxon>Culicinae</taxon>
        <taxon>Aedini</taxon>
        <taxon>Aedes</taxon>
        <taxon>Stegomyia</taxon>
    </lineage>
</organism>
<dbReference type="Gene3D" id="1.25.10.10">
    <property type="entry name" value="Leucine-rich Repeat Variant"/>
    <property type="match status" value="1"/>
</dbReference>
<dbReference type="Pfam" id="PF00069">
    <property type="entry name" value="Pkinase"/>
    <property type="match status" value="1"/>
</dbReference>
<sequence>MEVFNKLYTSVTQTVSQLSSVLPGNPVTREYDITGHIASAGRGCMWKIYSGTKKSTGQEASIFLLEKRLFERYSKEDREEIFEIARRGVTQITKIRHPQVLTVQHPLEESRESFAFATEPVYASLANVLGDTTNLPAPVISELGSYSLYETEIKYGLLQLIEGIQFIHNETKLVHRNISPHSVVLNSHGIWKIFGFDYCVSSENANRYDYNPNQNVLAIPSLEYTAPECALENGYSARADYYALGVLIGAIYAKKCNPFKTFGRDYTAFKKQAQELRSGKCPNLMNVPQGIRSHVEKLLTASPERRPDLVQISKVPYFDDIGVKSLSYLDTLFQRDNQDKAKFYKGLPQIIKMLPARINLHRILQCLVKEFIHPTMIPFVLPNVLLIAENCTKAEYEKHIFPHIKSIMSLQDPVQILLIFMQNMELLLKLTSANDVKLYVLPMVYKALESNSTQVQELCLAVLPSFANLIDYPSMKNSLLPRIKHLCAKSAVASVRVNCLLCVGQLLPQLDKWLVLDDILMFLPTVAPREPAVIMAIVGIYKVAANHEMLGIPKEFAANKVLPFLWPLSIENGLTLQQYNVIMAFVSELSQKVQSEHTRKLEQLNTGPTDSNPLQYDILAPSKTADNGNSEDHQIGITTKEFVDKAKIEKPATSRPLTLSEMKPMENSVPKISAPVSTAPSMNTAFQLQPTQPSPFVPPPSTFQPMPMWQPQRPVAVPQYNPVGASFNGNPSMDQFQALLPATTSSSSHHHLSNSNIQTKTPLLQPMNNSRSSATATSQGSNILTKEDILEFLK</sequence>
<accession>A0ABM1ZM06</accession>
<dbReference type="Proteomes" id="UP000069940">
    <property type="component" value="Unassembled WGS sequence"/>
</dbReference>
<protein>
    <recommendedName>
        <fullName evidence="3">Protein kinase domain-containing protein</fullName>
    </recommendedName>
</protein>
<dbReference type="Gene3D" id="3.30.200.20">
    <property type="entry name" value="Phosphorylase Kinase, domain 1"/>
    <property type="match status" value="1"/>
</dbReference>
<dbReference type="CDD" id="cd14011">
    <property type="entry name" value="PK_SCY1_like"/>
    <property type="match status" value="1"/>
</dbReference>
<reference evidence="5" key="1">
    <citation type="journal article" date="2015" name="Proc. Natl. Acad. Sci. U.S.A.">
        <title>Genome sequence of the Asian Tiger mosquito, Aedes albopictus, reveals insights into its biology, genetics, and evolution.</title>
        <authorList>
            <person name="Chen X.G."/>
            <person name="Jiang X."/>
            <person name="Gu J."/>
            <person name="Xu M."/>
            <person name="Wu Y."/>
            <person name="Deng Y."/>
            <person name="Zhang C."/>
            <person name="Bonizzoni M."/>
            <person name="Dermauw W."/>
            <person name="Vontas J."/>
            <person name="Armbruster P."/>
            <person name="Huang X."/>
            <person name="Yang Y."/>
            <person name="Zhang H."/>
            <person name="He W."/>
            <person name="Peng H."/>
            <person name="Liu Y."/>
            <person name="Wu K."/>
            <person name="Chen J."/>
            <person name="Lirakis M."/>
            <person name="Topalis P."/>
            <person name="Van Leeuwen T."/>
            <person name="Hall A.B."/>
            <person name="Jiang X."/>
            <person name="Thorpe C."/>
            <person name="Mueller R.L."/>
            <person name="Sun C."/>
            <person name="Waterhouse R.M."/>
            <person name="Yan G."/>
            <person name="Tu Z.J."/>
            <person name="Fang X."/>
            <person name="James A.A."/>
        </authorList>
    </citation>
    <scope>NUCLEOTIDE SEQUENCE [LARGE SCALE GENOMIC DNA]</scope>
    <source>
        <strain evidence="5">Foshan</strain>
    </source>
</reference>
<dbReference type="RefSeq" id="XP_019563179.2">
    <property type="nucleotide sequence ID" value="XM_019707634.3"/>
</dbReference>
<reference evidence="4" key="2">
    <citation type="submission" date="2025-05" db="UniProtKB">
        <authorList>
            <consortium name="EnsemblMetazoa"/>
        </authorList>
    </citation>
    <scope>IDENTIFICATION</scope>
    <source>
        <strain evidence="4">Foshan</strain>
    </source>
</reference>
<dbReference type="InterPro" id="IPR051177">
    <property type="entry name" value="CIK-Related_Protein"/>
</dbReference>
<evidence type="ECO:0000313" key="5">
    <source>
        <dbReference type="Proteomes" id="UP000069940"/>
    </source>
</evidence>